<evidence type="ECO:0000313" key="3">
    <source>
        <dbReference type="EMBL" id="NSX54455.1"/>
    </source>
</evidence>
<reference evidence="3 4" key="1">
    <citation type="submission" date="2020-06" db="EMBL/GenBank/DDBJ databases">
        <title>Sulfitobacter algicola sp. nov., isolated from green algae.</title>
        <authorList>
            <person name="Wang C."/>
        </authorList>
    </citation>
    <scope>NUCLEOTIDE SEQUENCE [LARGE SCALE GENOMIC DNA]</scope>
    <source>
        <strain evidence="3 4">1151</strain>
    </source>
</reference>
<proteinExistence type="predicted"/>
<comment type="caution">
    <text evidence="3">The sequence shown here is derived from an EMBL/GenBank/DDBJ whole genome shotgun (WGS) entry which is preliminary data.</text>
</comment>
<feature type="transmembrane region" description="Helical" evidence="1">
    <location>
        <begin position="315"/>
        <end position="338"/>
    </location>
</feature>
<evidence type="ECO:0000256" key="2">
    <source>
        <dbReference type="SAM" id="SignalP"/>
    </source>
</evidence>
<dbReference type="EMBL" id="JABUFE010000003">
    <property type="protein sequence ID" value="NSX54455.1"/>
    <property type="molecule type" value="Genomic_DNA"/>
</dbReference>
<keyword evidence="4" id="KW-1185">Reference proteome</keyword>
<evidence type="ECO:0000256" key="1">
    <source>
        <dbReference type="SAM" id="Phobius"/>
    </source>
</evidence>
<dbReference type="RefSeq" id="WP_174136512.1">
    <property type="nucleotide sequence ID" value="NZ_JABUFE010000003.1"/>
</dbReference>
<evidence type="ECO:0000313" key="4">
    <source>
        <dbReference type="Proteomes" id="UP000777935"/>
    </source>
</evidence>
<protein>
    <submittedName>
        <fullName evidence="3">Uncharacterized protein</fullName>
    </submittedName>
</protein>
<keyword evidence="2" id="KW-0732">Signal</keyword>
<keyword evidence="1" id="KW-0812">Transmembrane</keyword>
<name>A0ABX2IQ21_9RHOB</name>
<accession>A0ABX2IQ21</accession>
<organism evidence="3 4">
    <name type="scientific">Parasulfitobacter algicola</name>
    <dbReference type="NCBI Taxonomy" id="2614809"/>
    <lineage>
        <taxon>Bacteria</taxon>
        <taxon>Pseudomonadati</taxon>
        <taxon>Pseudomonadota</taxon>
        <taxon>Alphaproteobacteria</taxon>
        <taxon>Rhodobacterales</taxon>
        <taxon>Roseobacteraceae</taxon>
        <taxon>Parasulfitobacter</taxon>
    </lineage>
</organism>
<feature type="signal peptide" evidence="2">
    <location>
        <begin position="1"/>
        <end position="22"/>
    </location>
</feature>
<keyword evidence="1" id="KW-0472">Membrane</keyword>
<sequence length="345" mass="36928">MRLWLYRTLTVGIFATSGANFYALSQNPFANPIVARTTEDAKRALTLTLKRTVTVDWIAPRLDQATVSGNIDDIEMLFQLADMHDVIIPADQRAAAQKVIDDANTMTAQIADCAICAVDIQQCKRLSQIAACAVPFELTPLGDLNALNRAKTNVIMGQPVDMLDAGLAIVGLGATAATLHSGGSSLTVKAGASLLRLGRRIGSVTPAFTRVLRKTADIDVNWSAVPAYTIGTKGLDDVVDAAQLVRLQRLAGNLGEVRKHTSLGDTLGLMRHVDSAEDAASLARVARAQGPATRATFYALGKARTFRAIHRLSDLLMATYALLAALVTQVLVFAAGIIRRMLRPI</sequence>
<dbReference type="Proteomes" id="UP000777935">
    <property type="component" value="Unassembled WGS sequence"/>
</dbReference>
<keyword evidence="1" id="KW-1133">Transmembrane helix</keyword>
<gene>
    <name evidence="3" type="ORF">HRQ87_06530</name>
</gene>
<feature type="chain" id="PRO_5045146571" evidence="2">
    <location>
        <begin position="23"/>
        <end position="345"/>
    </location>
</feature>